<dbReference type="EMBL" id="CP010803">
    <property type="protein sequence ID" value="AJY47512.1"/>
    <property type="molecule type" value="Genomic_DNA"/>
</dbReference>
<dbReference type="KEGG" id="mey:TM49_20505"/>
<keyword evidence="4" id="KW-1185">Reference proteome</keyword>
<proteinExistence type="inferred from homology"/>
<dbReference type="STRING" id="1486262.TM49_20505"/>
<sequence length="284" mass="29595">MTKLTAFIDGSAYAESVCDHTAWMAKQLSASVELVHVLGRRHDSQAPANLSGAIGLGARSALMEELAEADAQNARLAHKRGRLLLESAAERLRADGVTDVAMKLMNGDFVQAVEAIGEDSRALIIGKRGEGADFASGHLGSNLERAVRAARRPVFVAARAFSPIEKVLIAYDGGASAEKAVETVAESRVLAGTEVTVLAVAKEGDALAAKAAAAVNRLEASAVTPKLVIRAGHAEAVIEEVAAQEGTDLLVMGAYGHSRIRTLVIGSTTTAVLTACKIPVLLVR</sequence>
<accession>A0A0D5LUT5</accession>
<dbReference type="PANTHER" id="PTHR46268:SF6">
    <property type="entry name" value="UNIVERSAL STRESS PROTEIN UP12"/>
    <property type="match status" value="1"/>
</dbReference>
<evidence type="ECO:0000313" key="3">
    <source>
        <dbReference type="EMBL" id="AJY47512.1"/>
    </source>
</evidence>
<feature type="domain" description="UspA" evidence="2">
    <location>
        <begin position="5"/>
        <end position="156"/>
    </location>
</feature>
<dbReference type="SUPFAM" id="SSF52402">
    <property type="entry name" value="Adenine nucleotide alpha hydrolases-like"/>
    <property type="match status" value="2"/>
</dbReference>
<dbReference type="OrthoDB" id="9804721at2"/>
<dbReference type="AlphaFoldDB" id="A0A0D5LUT5"/>
<dbReference type="Proteomes" id="UP000032611">
    <property type="component" value="Chromosome"/>
</dbReference>
<dbReference type="HOGENOM" id="CLU_049301_5_1_5"/>
<dbReference type="CDD" id="cd00293">
    <property type="entry name" value="USP-like"/>
    <property type="match status" value="2"/>
</dbReference>
<organism evidence="3 4">
    <name type="scientific">Martelella endophytica</name>
    <dbReference type="NCBI Taxonomy" id="1486262"/>
    <lineage>
        <taxon>Bacteria</taxon>
        <taxon>Pseudomonadati</taxon>
        <taxon>Pseudomonadota</taxon>
        <taxon>Alphaproteobacteria</taxon>
        <taxon>Hyphomicrobiales</taxon>
        <taxon>Aurantimonadaceae</taxon>
        <taxon>Martelella</taxon>
    </lineage>
</organism>
<dbReference type="PATRIC" id="fig|1486262.3.peg.4237"/>
<dbReference type="PANTHER" id="PTHR46268">
    <property type="entry name" value="STRESS RESPONSE PROTEIN NHAX"/>
    <property type="match status" value="1"/>
</dbReference>
<dbReference type="RefSeq" id="WP_045683947.1">
    <property type="nucleotide sequence ID" value="NZ_CP010803.1"/>
</dbReference>
<dbReference type="InterPro" id="IPR006015">
    <property type="entry name" value="Universal_stress_UspA"/>
</dbReference>
<comment type="similarity">
    <text evidence="1">Belongs to the universal stress protein A family.</text>
</comment>
<evidence type="ECO:0000313" key="4">
    <source>
        <dbReference type="Proteomes" id="UP000032611"/>
    </source>
</evidence>
<dbReference type="PRINTS" id="PR01438">
    <property type="entry name" value="UNVRSLSTRESS"/>
</dbReference>
<name>A0A0D5LUT5_MAREN</name>
<reference evidence="3 4" key="1">
    <citation type="journal article" date="2015" name="Genome Announc.">
        <title>Complete genome sequence of Martelella endophytica YC6887, which has antifungal activity associated with a halophyte.</title>
        <authorList>
            <person name="Khan A."/>
            <person name="Khan H."/>
            <person name="Chung E.J."/>
            <person name="Hossain M.T."/>
            <person name="Chung Y.R."/>
        </authorList>
    </citation>
    <scope>NUCLEOTIDE SEQUENCE [LARGE SCALE GENOMIC DNA]</scope>
    <source>
        <strain evidence="3">YC6887</strain>
    </source>
</reference>
<dbReference type="Gene3D" id="3.40.50.12370">
    <property type="match status" value="1"/>
</dbReference>
<dbReference type="InterPro" id="IPR006016">
    <property type="entry name" value="UspA"/>
</dbReference>
<feature type="domain" description="UspA" evidence="2">
    <location>
        <begin position="165"/>
        <end position="284"/>
    </location>
</feature>
<dbReference type="Pfam" id="PF00582">
    <property type="entry name" value="Usp"/>
    <property type="match status" value="2"/>
</dbReference>
<evidence type="ECO:0000256" key="1">
    <source>
        <dbReference type="ARBA" id="ARBA00008791"/>
    </source>
</evidence>
<evidence type="ECO:0000259" key="2">
    <source>
        <dbReference type="Pfam" id="PF00582"/>
    </source>
</evidence>
<protein>
    <submittedName>
        <fullName evidence="3">Universal stress protein UspA</fullName>
    </submittedName>
</protein>
<gene>
    <name evidence="3" type="ORF">TM49_20505</name>
</gene>